<keyword evidence="10" id="KW-0472">Membrane</keyword>
<dbReference type="Proteomes" id="UP001652642">
    <property type="component" value="Chromosome 6"/>
</dbReference>
<dbReference type="InterPro" id="IPR036188">
    <property type="entry name" value="FAD/NAD-bd_sf"/>
</dbReference>
<dbReference type="GeneID" id="110079148"/>
<dbReference type="SUPFAM" id="SSF51905">
    <property type="entry name" value="FAD/NAD(P)-binding domain"/>
    <property type="match status" value="1"/>
</dbReference>
<proteinExistence type="inferred from homology"/>
<dbReference type="InterPro" id="IPR002937">
    <property type="entry name" value="Amino_oxidase"/>
</dbReference>
<evidence type="ECO:0000313" key="13">
    <source>
        <dbReference type="RefSeq" id="XP_072860481.1"/>
    </source>
</evidence>
<evidence type="ECO:0000256" key="7">
    <source>
        <dbReference type="ARBA" id="ARBA00022857"/>
    </source>
</evidence>
<accession>A0ABM5GS61</accession>
<evidence type="ECO:0000313" key="12">
    <source>
        <dbReference type="Proteomes" id="UP001652642"/>
    </source>
</evidence>
<dbReference type="EC" id="1.4.3.2" evidence="3"/>
<comment type="similarity">
    <text evidence="2">Belongs to the carotenoid/retinoid oxidoreductase family. CrtISO subfamily.</text>
</comment>
<dbReference type="RefSeq" id="XP_072860481.1">
    <property type="nucleotide sequence ID" value="XM_073004380.1"/>
</dbReference>
<evidence type="ECO:0000256" key="3">
    <source>
        <dbReference type="ARBA" id="ARBA00012806"/>
    </source>
</evidence>
<organism evidence="12 13">
    <name type="scientific">Pogona vitticeps</name>
    <name type="common">central bearded dragon</name>
    <dbReference type="NCBI Taxonomy" id="103695"/>
    <lineage>
        <taxon>Eukaryota</taxon>
        <taxon>Metazoa</taxon>
        <taxon>Chordata</taxon>
        <taxon>Craniata</taxon>
        <taxon>Vertebrata</taxon>
        <taxon>Euteleostomi</taxon>
        <taxon>Lepidosauria</taxon>
        <taxon>Squamata</taxon>
        <taxon>Bifurcata</taxon>
        <taxon>Unidentata</taxon>
        <taxon>Episquamata</taxon>
        <taxon>Toxicofera</taxon>
        <taxon>Iguania</taxon>
        <taxon>Acrodonta</taxon>
        <taxon>Agamidae</taxon>
        <taxon>Amphibolurinae</taxon>
        <taxon>Pogona</taxon>
    </lineage>
</organism>
<feature type="transmembrane region" description="Helical" evidence="10">
    <location>
        <begin position="6"/>
        <end position="26"/>
    </location>
</feature>
<sequence length="608" mass="68083">MWLYLLLLLLLLVILGIPAFIYFYLIHGSGKNPFSQLILHSPEPVVMDPEVRKKVLKRGFSLDAVPSNLDAIVIGSGIGGLSVAVVLAKAGKRVLVLEQHGKAGGCCHTFKQKGFEFDVGIHYVGEVHENSMTRMIMDQLTNGQLDWVQLEDPYDVITLGNKDYELYSGKKAFVEELERQFPKEKEAIEKFMRLSSIVRRHIPLLAILKMIPMWLSAFLIQWGLVHLVSPVFRLATSSQSKIVEQLTTCQDLRAVFSYFFYGVPPKDSSFLMTSLLVRHYQRGSWYPKGGPSEIPFHMIPMIERSGGAVLMKARVTEILLSESGAATGVSIEKKHGGDVKVYAPVVISDAGLFNTFGKLLPPQIRSKPEIQSQLGLVQHSMGSFIVFVGLRGTKEELGIKSSNYWIYQHNDLDGIASKYATLSREEVSAHLPMVYITFPSAKDPMYEKRHPGHSCMILITMAHYKWFEEWSEGRVKNRGAEYDAFKMEIAQQLLDVALAKFPQLSDKIDFMEAASPLTNQYYLAAPLGEMYGAEHDLCRFDPLVMAAMRPKTPVQNLYLTGQDVFCCGLAGALNGGLLCASAVLGRNIYLDLLKLKRKLNTLNHKKEA</sequence>
<protein>
    <recommendedName>
        <fullName evidence="3">L-amino-acid oxidase</fullName>
        <ecNumber evidence="3">1.4.3.2</ecNumber>
    </recommendedName>
</protein>
<dbReference type="PANTHER" id="PTHR46091">
    <property type="entry name" value="BLR7054 PROTEIN"/>
    <property type="match status" value="1"/>
</dbReference>
<evidence type="ECO:0000256" key="1">
    <source>
        <dbReference type="ARBA" id="ARBA00005465"/>
    </source>
</evidence>
<evidence type="ECO:0000256" key="8">
    <source>
        <dbReference type="ARBA" id="ARBA00023027"/>
    </source>
</evidence>
<evidence type="ECO:0000256" key="10">
    <source>
        <dbReference type="SAM" id="Phobius"/>
    </source>
</evidence>
<dbReference type="PANTHER" id="PTHR46091:SF2">
    <property type="entry name" value="AMINE OXIDASE DOMAIN-CONTAINING PROTEIN"/>
    <property type="match status" value="1"/>
</dbReference>
<keyword evidence="4" id="KW-0285">Flavoprotein</keyword>
<keyword evidence="10" id="KW-0812">Transmembrane</keyword>
<keyword evidence="6" id="KW-0274">FAD</keyword>
<evidence type="ECO:0000256" key="2">
    <source>
        <dbReference type="ARBA" id="ARBA00005855"/>
    </source>
</evidence>
<evidence type="ECO:0000259" key="11">
    <source>
        <dbReference type="Pfam" id="PF01593"/>
    </source>
</evidence>
<feature type="transmembrane region" description="Helical" evidence="10">
    <location>
        <begin position="202"/>
        <end position="224"/>
    </location>
</feature>
<dbReference type="Gene3D" id="3.50.50.60">
    <property type="entry name" value="FAD/NAD(P)-binding domain"/>
    <property type="match status" value="2"/>
</dbReference>
<name>A0ABM5GS61_9SAUR</name>
<keyword evidence="12" id="KW-1185">Reference proteome</keyword>
<keyword evidence="5" id="KW-0732">Signal</keyword>
<evidence type="ECO:0000256" key="5">
    <source>
        <dbReference type="ARBA" id="ARBA00022729"/>
    </source>
</evidence>
<evidence type="ECO:0000256" key="6">
    <source>
        <dbReference type="ARBA" id="ARBA00022827"/>
    </source>
</evidence>
<keyword evidence="7" id="KW-0521">NADP</keyword>
<keyword evidence="9" id="KW-0325">Glycoprotein</keyword>
<dbReference type="InterPro" id="IPR052206">
    <property type="entry name" value="Retinol_saturase"/>
</dbReference>
<gene>
    <name evidence="13" type="primary">LOC110079148</name>
</gene>
<evidence type="ECO:0000256" key="4">
    <source>
        <dbReference type="ARBA" id="ARBA00022630"/>
    </source>
</evidence>
<reference evidence="13" key="1">
    <citation type="submission" date="2025-08" db="UniProtKB">
        <authorList>
            <consortium name="RefSeq"/>
        </authorList>
    </citation>
    <scope>IDENTIFICATION</scope>
</reference>
<dbReference type="Pfam" id="PF01593">
    <property type="entry name" value="Amino_oxidase"/>
    <property type="match status" value="1"/>
</dbReference>
<comment type="similarity">
    <text evidence="1">Belongs to the flavin monoamine oxidase family. FIG1 subfamily.</text>
</comment>
<evidence type="ECO:0000256" key="9">
    <source>
        <dbReference type="ARBA" id="ARBA00023180"/>
    </source>
</evidence>
<feature type="domain" description="Amine oxidase" evidence="11">
    <location>
        <begin position="78"/>
        <end position="584"/>
    </location>
</feature>
<keyword evidence="8" id="KW-0520">NAD</keyword>
<keyword evidence="10" id="KW-1133">Transmembrane helix</keyword>